<dbReference type="Gene3D" id="3.40.50.720">
    <property type="entry name" value="NAD(P)-binding Rossmann-like Domain"/>
    <property type="match status" value="1"/>
</dbReference>
<dbReference type="PANTHER" id="PTHR43647">
    <property type="entry name" value="DEHYDROGENASE"/>
    <property type="match status" value="1"/>
</dbReference>
<evidence type="ECO:0000256" key="5">
    <source>
        <dbReference type="ARBA" id="ARBA00023098"/>
    </source>
</evidence>
<dbReference type="InParanoid" id="A0A4Q1BRW0"/>
<dbReference type="SUPFAM" id="SSF51735">
    <property type="entry name" value="NAD(P)-binding Rossmann-fold domains"/>
    <property type="match status" value="1"/>
</dbReference>
<name>A0A4Q1BRW0_TREME</name>
<dbReference type="AlphaFoldDB" id="A0A4Q1BRW0"/>
<sequence>MVSTRSSTSTLVTKDENRIVAVVTGANSGYGLGICQMLLRCLSLPPGEPLPESAPQLSAMPPFLRHLYPGKESKLQPGPPPTLTLVIVCRKSVDAEATKKTVLAEHYKDLEKRKRKGKPVREGWRDGLKIQLETCDFSLMGGKNGILQLCQRLNRTLPHITSLFLNAGMAAFSGVDYFHAFRQIWRDGLAYAFSHPEFMVEIPGLCTDDGRGMVWSVNTLAPYTMTTELMPLLRRSPSSLPFSPRVMYTSSGTATFQHLPSNPLDDYQLIEYPRSYSPSKYMCDLIFCQLDKTYGDEIDTGREVRCFVADPGAMTTGITRGGFGPFMLVQEILFGLTWLAFYLARLGGSPWHSMYPTEGVRPLLYAAFVDPLYLPSANKIPSPKFLIHASRWGRTTVDFSEVDSWVETEEIGVGLVERCEQIRLEWRRREGIE</sequence>
<dbReference type="GO" id="GO:0000253">
    <property type="term" value="F:3-beta-hydroxysteroid 3-dehydrogenase (NADP+) activity"/>
    <property type="evidence" value="ECO:0007669"/>
    <property type="project" value="TreeGrafter"/>
</dbReference>
<evidence type="ECO:0000256" key="6">
    <source>
        <dbReference type="ARBA" id="ARBA00023593"/>
    </source>
</evidence>
<dbReference type="InterPro" id="IPR036291">
    <property type="entry name" value="NAD(P)-bd_dom_sf"/>
</dbReference>
<dbReference type="PANTHER" id="PTHR43647:SF1">
    <property type="entry name" value="3-KETO-STEROID REDUCTASE ERG27"/>
    <property type="match status" value="1"/>
</dbReference>
<dbReference type="OrthoDB" id="9989144at2759"/>
<evidence type="ECO:0000256" key="2">
    <source>
        <dbReference type="ARBA" id="ARBA00022857"/>
    </source>
</evidence>
<dbReference type="Proteomes" id="UP000289152">
    <property type="component" value="Unassembled WGS sequence"/>
</dbReference>
<keyword evidence="1" id="KW-0444">Lipid biosynthesis</keyword>
<dbReference type="VEuPathDB" id="FungiDB:TREMEDRAFT_43600"/>
<dbReference type="STRING" id="5217.A0A4Q1BRW0"/>
<keyword evidence="2" id="KW-0521">NADP</keyword>
<protein>
    <recommendedName>
        <fullName evidence="9">3-keto sterol reductase</fullName>
    </recommendedName>
</protein>
<comment type="caution">
    <text evidence="7">The sequence shown here is derived from an EMBL/GenBank/DDBJ whole genome shotgun (WGS) entry which is preliminary data.</text>
</comment>
<proteinExistence type="inferred from homology"/>
<evidence type="ECO:0000313" key="8">
    <source>
        <dbReference type="Proteomes" id="UP000289152"/>
    </source>
</evidence>
<keyword evidence="8" id="KW-1185">Reference proteome</keyword>
<organism evidence="7 8">
    <name type="scientific">Tremella mesenterica</name>
    <name type="common">Jelly fungus</name>
    <dbReference type="NCBI Taxonomy" id="5217"/>
    <lineage>
        <taxon>Eukaryota</taxon>
        <taxon>Fungi</taxon>
        <taxon>Dikarya</taxon>
        <taxon>Basidiomycota</taxon>
        <taxon>Agaricomycotina</taxon>
        <taxon>Tremellomycetes</taxon>
        <taxon>Tremellales</taxon>
        <taxon>Tremellaceae</taxon>
        <taxon>Tremella</taxon>
    </lineage>
</organism>
<evidence type="ECO:0008006" key="9">
    <source>
        <dbReference type="Google" id="ProtNLM"/>
    </source>
</evidence>
<dbReference type="GO" id="GO:0005741">
    <property type="term" value="C:mitochondrial outer membrane"/>
    <property type="evidence" value="ECO:0007669"/>
    <property type="project" value="TreeGrafter"/>
</dbReference>
<keyword evidence="4" id="KW-0560">Oxidoreductase</keyword>
<evidence type="ECO:0000313" key="7">
    <source>
        <dbReference type="EMBL" id="RXK40652.1"/>
    </source>
</evidence>
<evidence type="ECO:0000256" key="4">
    <source>
        <dbReference type="ARBA" id="ARBA00023002"/>
    </source>
</evidence>
<comment type="similarity">
    <text evidence="6">Belongs to the short-chain dehydrogenases/reductases (SDR) family. ERG27 subfamily.</text>
</comment>
<evidence type="ECO:0000256" key="1">
    <source>
        <dbReference type="ARBA" id="ARBA00022516"/>
    </source>
</evidence>
<keyword evidence="3" id="KW-0752">Steroid biosynthesis</keyword>
<keyword evidence="5" id="KW-0443">Lipid metabolism</keyword>
<reference evidence="7 8" key="1">
    <citation type="submission" date="2016-06" db="EMBL/GenBank/DDBJ databases">
        <title>Evolution of pathogenesis and genome organization in the Tremellales.</title>
        <authorList>
            <person name="Cuomo C."/>
            <person name="Litvintseva A."/>
            <person name="Heitman J."/>
            <person name="Chen Y."/>
            <person name="Sun S."/>
            <person name="Springer D."/>
            <person name="Dromer F."/>
            <person name="Young S."/>
            <person name="Zeng Q."/>
            <person name="Chapman S."/>
            <person name="Gujja S."/>
            <person name="Saif S."/>
            <person name="Birren B."/>
        </authorList>
    </citation>
    <scope>NUCLEOTIDE SEQUENCE [LARGE SCALE GENOMIC DNA]</scope>
    <source>
        <strain evidence="7 8">ATCC 28783</strain>
    </source>
</reference>
<dbReference type="GO" id="GO:0005811">
    <property type="term" value="C:lipid droplet"/>
    <property type="evidence" value="ECO:0007669"/>
    <property type="project" value="TreeGrafter"/>
</dbReference>
<dbReference type="InterPro" id="IPR051593">
    <property type="entry name" value="Ergosterol_Biosynth_ERG27"/>
</dbReference>
<evidence type="ECO:0000256" key="3">
    <source>
        <dbReference type="ARBA" id="ARBA00022955"/>
    </source>
</evidence>
<accession>A0A4Q1BRW0</accession>
<dbReference type="FunCoup" id="A0A4Q1BRW0">
    <property type="interactions" value="46"/>
</dbReference>
<dbReference type="GO" id="GO:0006694">
    <property type="term" value="P:steroid biosynthetic process"/>
    <property type="evidence" value="ECO:0007669"/>
    <property type="project" value="UniProtKB-KW"/>
</dbReference>
<gene>
    <name evidence="7" type="ORF">M231_02109</name>
</gene>
<dbReference type="GO" id="GO:0005789">
    <property type="term" value="C:endoplasmic reticulum membrane"/>
    <property type="evidence" value="ECO:0007669"/>
    <property type="project" value="TreeGrafter"/>
</dbReference>
<dbReference type="EMBL" id="SDIL01000016">
    <property type="protein sequence ID" value="RXK40652.1"/>
    <property type="molecule type" value="Genomic_DNA"/>
</dbReference>